<proteinExistence type="predicted"/>
<name>A0AAE3FZG9_9EURY</name>
<dbReference type="RefSeq" id="WP_250586089.1">
    <property type="nucleotide sequence ID" value="NZ_JAKRVX010000011.1"/>
</dbReference>
<sequence>MANVRTLRKQSSDGDENVDRGQLILVTGFAIAVVLLALVLLLNTAIYTENIATRSTADDTREAVEIHATVESTVASYIERKNEAIAEDNSAHSRADAESDFVSLRDPHEERSLRQGQSLSIEYLSQTNGTKVTSVDEGQLTASTDPVEIVNATSETRSFQLRLTDLPSESEQTRVLIEDTETASISEINLYQNGAGEFVVESDDEVCTTSASEPVLDISAGVFSGEECTVQWPAVGTHSISIVNGSATTGELSFVTHESGDTNTTDDRISTFDAIYSINTSVTYVTDQLEYATEIRVAPGEPDV</sequence>
<dbReference type="AlphaFoldDB" id="A0AAE3FZG9"/>
<organism evidence="2 3">
    <name type="scientific">Natronocalculus amylovorans</name>
    <dbReference type="NCBI Taxonomy" id="2917812"/>
    <lineage>
        <taxon>Archaea</taxon>
        <taxon>Methanobacteriati</taxon>
        <taxon>Methanobacteriota</taxon>
        <taxon>Stenosarchaea group</taxon>
        <taxon>Halobacteria</taxon>
        <taxon>Halobacteriales</taxon>
        <taxon>Haloferacaceae</taxon>
        <taxon>Natronocalculus</taxon>
    </lineage>
</organism>
<evidence type="ECO:0000256" key="1">
    <source>
        <dbReference type="SAM" id="Phobius"/>
    </source>
</evidence>
<reference evidence="2" key="1">
    <citation type="journal article" date="2022" name="Syst. Appl. Microbiol.">
        <title>Natronocalculus amylovorans gen. nov., sp. nov., and Natranaeroarchaeum aerophilus sp. nov., dominant culturable amylolytic natronoarchaea from hypersaline soda lakes in southwestern Siberia.</title>
        <authorList>
            <person name="Sorokin D.Y."/>
            <person name="Elcheninov A.G."/>
            <person name="Khizhniak T.V."/>
            <person name="Koenen M."/>
            <person name="Bale N.J."/>
            <person name="Damste J.S.S."/>
            <person name="Kublanov I.V."/>
        </authorList>
    </citation>
    <scope>NUCLEOTIDE SEQUENCE</scope>
    <source>
        <strain evidence="2">AArc-St2</strain>
    </source>
</reference>
<gene>
    <name evidence="2" type="ORF">AArcSt2_15785</name>
</gene>
<evidence type="ECO:0000313" key="2">
    <source>
        <dbReference type="EMBL" id="MCL9818402.1"/>
    </source>
</evidence>
<dbReference type="EMBL" id="JAKRVX010000011">
    <property type="protein sequence ID" value="MCL9818402.1"/>
    <property type="molecule type" value="Genomic_DNA"/>
</dbReference>
<dbReference type="InterPro" id="IPR055685">
    <property type="entry name" value="DUF7261"/>
</dbReference>
<keyword evidence="1" id="KW-1133">Transmembrane helix</keyword>
<keyword evidence="1" id="KW-0472">Membrane</keyword>
<reference evidence="2" key="2">
    <citation type="submission" date="2022-02" db="EMBL/GenBank/DDBJ databases">
        <authorList>
            <person name="Elcheninov A.G."/>
            <person name="Sorokin D.Y."/>
            <person name="Kublanov I.V."/>
        </authorList>
    </citation>
    <scope>NUCLEOTIDE SEQUENCE</scope>
    <source>
        <strain evidence="2">AArc-St2</strain>
    </source>
</reference>
<evidence type="ECO:0000313" key="3">
    <source>
        <dbReference type="Proteomes" id="UP001203207"/>
    </source>
</evidence>
<keyword evidence="1" id="KW-0812">Transmembrane</keyword>
<feature type="transmembrane region" description="Helical" evidence="1">
    <location>
        <begin position="21"/>
        <end position="42"/>
    </location>
</feature>
<keyword evidence="3" id="KW-1185">Reference proteome</keyword>
<accession>A0AAE3FZG9</accession>
<dbReference type="Pfam" id="PF23922">
    <property type="entry name" value="DUF7261"/>
    <property type="match status" value="1"/>
</dbReference>
<comment type="caution">
    <text evidence="2">The sequence shown here is derived from an EMBL/GenBank/DDBJ whole genome shotgun (WGS) entry which is preliminary data.</text>
</comment>
<dbReference type="Proteomes" id="UP001203207">
    <property type="component" value="Unassembled WGS sequence"/>
</dbReference>
<protein>
    <submittedName>
        <fullName evidence="2">Uncharacterized protein</fullName>
    </submittedName>
</protein>